<keyword evidence="2" id="KW-1185">Reference proteome</keyword>
<dbReference type="RefSeq" id="WP_123219032.1">
    <property type="nucleotide sequence ID" value="NZ_JACHYQ010000002.1"/>
</dbReference>
<accession>A0A3N0IK80</accession>
<organism evidence="1 2">
    <name type="scientific">Slackia isoflavoniconvertens</name>
    <dbReference type="NCBI Taxonomy" id="572010"/>
    <lineage>
        <taxon>Bacteria</taxon>
        <taxon>Bacillati</taxon>
        <taxon>Actinomycetota</taxon>
        <taxon>Coriobacteriia</taxon>
        <taxon>Eggerthellales</taxon>
        <taxon>Eggerthellaceae</taxon>
        <taxon>Slackia</taxon>
    </lineage>
</organism>
<name>A0A3N0IK80_9ACTN</name>
<comment type="caution">
    <text evidence="1">The sequence shown here is derived from an EMBL/GenBank/DDBJ whole genome shotgun (WGS) entry which is preliminary data.</text>
</comment>
<evidence type="ECO:0000313" key="1">
    <source>
        <dbReference type="EMBL" id="RNM36692.1"/>
    </source>
</evidence>
<dbReference type="GeneID" id="98662884"/>
<protein>
    <submittedName>
        <fullName evidence="1">Uncharacterized protein</fullName>
    </submittedName>
</protein>
<dbReference type="AlphaFoldDB" id="A0A3N0IK80"/>
<dbReference type="OrthoDB" id="10009069at2"/>
<evidence type="ECO:0000313" key="2">
    <source>
        <dbReference type="Proteomes" id="UP000271472"/>
    </source>
</evidence>
<sequence>MNIGFDHSPHGTSACPIEPIDARSLARCDRPIEHVPTYGERIANRALKAETMVARIMYRQMAKADVKIQGAVCRSEIDSDTKASLGEASAILKDAMSFYLAVHDDQASDSGRL</sequence>
<dbReference type="Proteomes" id="UP000271472">
    <property type="component" value="Unassembled WGS sequence"/>
</dbReference>
<proteinExistence type="predicted"/>
<gene>
    <name evidence="1" type="ORF">DMP05_02670</name>
</gene>
<dbReference type="EMBL" id="QIBZ01000003">
    <property type="protein sequence ID" value="RNM36692.1"/>
    <property type="molecule type" value="Genomic_DNA"/>
</dbReference>
<reference evidence="2" key="1">
    <citation type="submission" date="2018-05" db="EMBL/GenBank/DDBJ databases">
        <title>Genome Sequencing of selected type strains of the family Eggerthellaceae.</title>
        <authorList>
            <person name="Danylec N."/>
            <person name="Stoll D.A."/>
            <person name="Doetsch A."/>
            <person name="Huch M."/>
        </authorList>
    </citation>
    <scope>NUCLEOTIDE SEQUENCE [LARGE SCALE GENOMIC DNA]</scope>
    <source>
        <strain evidence="2">DSM 22006</strain>
    </source>
</reference>